<accession>A0A8C4Q6C8</accession>
<keyword evidence="9 16" id="KW-0408">Iron</keyword>
<dbReference type="GO" id="GO:0016705">
    <property type="term" value="F:oxidoreductase activity, acting on paired donors, with incorporation or reduction of molecular oxygen"/>
    <property type="evidence" value="ECO:0007669"/>
    <property type="project" value="InterPro"/>
</dbReference>
<dbReference type="PRINTS" id="PR00385">
    <property type="entry name" value="P450"/>
</dbReference>
<dbReference type="PANTHER" id="PTHR24286:SF177">
    <property type="entry name" value="CYTOCHROME P450 26B1"/>
    <property type="match status" value="1"/>
</dbReference>
<evidence type="ECO:0000256" key="11">
    <source>
        <dbReference type="ARBA" id="ARBA00023098"/>
    </source>
</evidence>
<dbReference type="GO" id="GO:0016125">
    <property type="term" value="P:sterol metabolic process"/>
    <property type="evidence" value="ECO:0007669"/>
    <property type="project" value="TreeGrafter"/>
</dbReference>
<dbReference type="OMA" id="WDGQFVN"/>
<dbReference type="PRINTS" id="PR00465">
    <property type="entry name" value="EP450IV"/>
</dbReference>
<evidence type="ECO:0000256" key="10">
    <source>
        <dbReference type="ARBA" id="ARBA00023033"/>
    </source>
</evidence>
<evidence type="ECO:0000256" key="3">
    <source>
        <dbReference type="ARBA" id="ARBA00004406"/>
    </source>
</evidence>
<reference evidence="18" key="1">
    <citation type="submission" date="2025-08" db="UniProtKB">
        <authorList>
            <consortium name="Ensembl"/>
        </authorList>
    </citation>
    <scope>IDENTIFICATION</scope>
</reference>
<protein>
    <recommendedName>
        <fullName evidence="13">Cytochrome P450 26B1</fullName>
    </recommendedName>
</protein>
<evidence type="ECO:0000256" key="8">
    <source>
        <dbReference type="ARBA" id="ARBA00023002"/>
    </source>
</evidence>
<name>A0A8C4Q6C8_EPTBU</name>
<keyword evidence="6" id="KW-0256">Endoplasmic reticulum</keyword>
<evidence type="ECO:0000256" key="16">
    <source>
        <dbReference type="PIRSR" id="PIRSR602403-1"/>
    </source>
</evidence>
<dbReference type="Pfam" id="PF00067">
    <property type="entry name" value="p450"/>
    <property type="match status" value="1"/>
</dbReference>
<keyword evidence="12" id="KW-0472">Membrane</keyword>
<keyword evidence="19" id="KW-1185">Reference proteome</keyword>
<dbReference type="Proteomes" id="UP000694388">
    <property type="component" value="Unplaced"/>
</dbReference>
<comment type="cofactor">
    <cofactor evidence="1 16">
        <name>heme</name>
        <dbReference type="ChEBI" id="CHEBI:30413"/>
    </cofactor>
</comment>
<evidence type="ECO:0000256" key="7">
    <source>
        <dbReference type="ARBA" id="ARBA00022848"/>
    </source>
</evidence>
<keyword evidence="5 16" id="KW-0479">Metal-binding</keyword>
<dbReference type="GO" id="GO:0004497">
    <property type="term" value="F:monooxygenase activity"/>
    <property type="evidence" value="ECO:0007669"/>
    <property type="project" value="UniProtKB-KW"/>
</dbReference>
<evidence type="ECO:0000256" key="5">
    <source>
        <dbReference type="ARBA" id="ARBA00022723"/>
    </source>
</evidence>
<proteinExistence type="inferred from homology"/>
<dbReference type="InterPro" id="IPR001128">
    <property type="entry name" value="Cyt_P450"/>
</dbReference>
<evidence type="ECO:0000313" key="19">
    <source>
        <dbReference type="Proteomes" id="UP000694388"/>
    </source>
</evidence>
<keyword evidence="7" id="KW-0492">Microsome</keyword>
<evidence type="ECO:0000256" key="9">
    <source>
        <dbReference type="ARBA" id="ARBA00023004"/>
    </source>
</evidence>
<evidence type="ECO:0000256" key="2">
    <source>
        <dbReference type="ARBA" id="ARBA00004174"/>
    </source>
</evidence>
<evidence type="ECO:0000256" key="14">
    <source>
        <dbReference type="ARBA" id="ARBA00047395"/>
    </source>
</evidence>
<dbReference type="SUPFAM" id="SSF48264">
    <property type="entry name" value="Cytochrome P450"/>
    <property type="match status" value="1"/>
</dbReference>
<dbReference type="GO" id="GO:0005506">
    <property type="term" value="F:iron ion binding"/>
    <property type="evidence" value="ECO:0007669"/>
    <property type="project" value="InterPro"/>
</dbReference>
<evidence type="ECO:0000256" key="12">
    <source>
        <dbReference type="ARBA" id="ARBA00023136"/>
    </source>
</evidence>
<dbReference type="InterPro" id="IPR017972">
    <property type="entry name" value="Cyt_P450_CS"/>
</dbReference>
<dbReference type="GeneTree" id="ENSGT00800000124060"/>
<evidence type="ECO:0000256" key="13">
    <source>
        <dbReference type="ARBA" id="ARBA00040244"/>
    </source>
</evidence>
<comment type="subcellular location">
    <subcellularLocation>
        <location evidence="3">Endoplasmic reticulum membrane</location>
        <topology evidence="3">Peripheral membrane protein</topology>
    </subcellularLocation>
    <subcellularLocation>
        <location evidence="2">Microsome membrane</location>
        <topology evidence="2">Peripheral membrane protein</topology>
    </subcellularLocation>
</comment>
<dbReference type="GO" id="GO:0020037">
    <property type="term" value="F:heme binding"/>
    <property type="evidence" value="ECO:0007669"/>
    <property type="project" value="InterPro"/>
</dbReference>
<evidence type="ECO:0000313" key="18">
    <source>
        <dbReference type="Ensembl" id="ENSEBUP00000010741.1"/>
    </source>
</evidence>
<comment type="similarity">
    <text evidence="4 17">Belongs to the cytochrome P450 family.</text>
</comment>
<comment type="catalytic activity">
    <reaction evidence="14">
        <text>all-trans-retinoate + reduced [NADPH--hemoprotein reductase] + O2 = all-trans-18-hydroxyretinoate + oxidized [NADPH--hemoprotein reductase] + H2O + H(+)</text>
        <dbReference type="Rhea" id="RHEA:55856"/>
        <dbReference type="Rhea" id="RHEA-COMP:11964"/>
        <dbReference type="Rhea" id="RHEA-COMP:11965"/>
        <dbReference type="ChEBI" id="CHEBI:15377"/>
        <dbReference type="ChEBI" id="CHEBI:15378"/>
        <dbReference type="ChEBI" id="CHEBI:15379"/>
        <dbReference type="ChEBI" id="CHEBI:35291"/>
        <dbReference type="ChEBI" id="CHEBI:57618"/>
        <dbReference type="ChEBI" id="CHEBI:58210"/>
        <dbReference type="ChEBI" id="CHEBI:139258"/>
    </reaction>
    <physiologicalReaction direction="left-to-right" evidence="14">
        <dbReference type="Rhea" id="RHEA:55857"/>
    </physiologicalReaction>
</comment>
<dbReference type="PROSITE" id="PS00086">
    <property type="entry name" value="CYTOCHROME_P450"/>
    <property type="match status" value="1"/>
</dbReference>
<dbReference type="InterPro" id="IPR002403">
    <property type="entry name" value="Cyt_P450_E_grp-IV"/>
</dbReference>
<dbReference type="GO" id="GO:0005789">
    <property type="term" value="C:endoplasmic reticulum membrane"/>
    <property type="evidence" value="ECO:0007669"/>
    <property type="project" value="UniProtKB-SubCell"/>
</dbReference>
<dbReference type="PANTHER" id="PTHR24286">
    <property type="entry name" value="CYTOCHROME P450 26"/>
    <property type="match status" value="1"/>
</dbReference>
<evidence type="ECO:0000256" key="17">
    <source>
        <dbReference type="RuleBase" id="RU000461"/>
    </source>
</evidence>
<evidence type="ECO:0000256" key="6">
    <source>
        <dbReference type="ARBA" id="ARBA00022824"/>
    </source>
</evidence>
<evidence type="ECO:0000256" key="1">
    <source>
        <dbReference type="ARBA" id="ARBA00001971"/>
    </source>
</evidence>
<feature type="binding site" description="axial binding residue" evidence="16">
    <location>
        <position position="405"/>
    </location>
    <ligand>
        <name>heme</name>
        <dbReference type="ChEBI" id="CHEBI:30413"/>
    </ligand>
    <ligandPart>
        <name>Fe</name>
        <dbReference type="ChEBI" id="CHEBI:18248"/>
    </ligandPart>
</feature>
<keyword evidence="16 17" id="KW-0349">Heme</keyword>
<dbReference type="InterPro" id="IPR036396">
    <property type="entry name" value="Cyt_P450_sf"/>
</dbReference>
<organism evidence="18 19">
    <name type="scientific">Eptatretus burgeri</name>
    <name type="common">Inshore hagfish</name>
    <dbReference type="NCBI Taxonomy" id="7764"/>
    <lineage>
        <taxon>Eukaryota</taxon>
        <taxon>Metazoa</taxon>
        <taxon>Chordata</taxon>
        <taxon>Craniata</taxon>
        <taxon>Vertebrata</taxon>
        <taxon>Cyclostomata</taxon>
        <taxon>Myxini</taxon>
        <taxon>Myxiniformes</taxon>
        <taxon>Myxinidae</taxon>
        <taxon>Eptatretinae</taxon>
        <taxon>Eptatretus</taxon>
    </lineage>
</organism>
<keyword evidence="10 17" id="KW-0503">Monooxygenase</keyword>
<evidence type="ECO:0000256" key="4">
    <source>
        <dbReference type="ARBA" id="ARBA00010617"/>
    </source>
</evidence>
<dbReference type="GO" id="GO:0034653">
    <property type="term" value="P:retinoic acid catabolic process"/>
    <property type="evidence" value="ECO:0007669"/>
    <property type="project" value="UniProtKB-ARBA"/>
</dbReference>
<dbReference type="AlphaFoldDB" id="A0A8C4Q6C8"/>
<evidence type="ECO:0000256" key="15">
    <source>
        <dbReference type="ARBA" id="ARBA00048965"/>
    </source>
</evidence>
<comment type="catalytic activity">
    <reaction evidence="15">
        <text>all-trans-retinoate + reduced [NADPH--hemoprotein reductase] + O2 = all-trans-4-hydroxyretinoate + oxidized [NADPH--hemoprotein reductase] + H2O + H(+)</text>
        <dbReference type="Rhea" id="RHEA:51984"/>
        <dbReference type="Rhea" id="RHEA-COMP:11964"/>
        <dbReference type="Rhea" id="RHEA-COMP:11965"/>
        <dbReference type="ChEBI" id="CHEBI:15377"/>
        <dbReference type="ChEBI" id="CHEBI:15378"/>
        <dbReference type="ChEBI" id="CHEBI:15379"/>
        <dbReference type="ChEBI" id="CHEBI:35291"/>
        <dbReference type="ChEBI" id="CHEBI:57618"/>
        <dbReference type="ChEBI" id="CHEBI:58210"/>
        <dbReference type="ChEBI" id="CHEBI:134178"/>
    </reaction>
    <physiologicalReaction direction="left-to-right" evidence="15">
        <dbReference type="Rhea" id="RHEA:51985"/>
    </physiologicalReaction>
</comment>
<keyword evidence="11" id="KW-0443">Lipid metabolism</keyword>
<keyword evidence="8 17" id="KW-0560">Oxidoreductase</keyword>
<sequence length="468" mass="51878">MLGATTASTFPCQRAPWAFPWWEKRSIGSCRVQISTLLAVSVSAMYSKPTCWAGPVVRVTGGENVRRILMGEHQLVLSQWPQSTRRLLGGSAFINSVGDIHRFKRKVMTPVLSHSALESYLPSIQHVVRDAVSAWSASLTPTTVYPACKNLTFRIAMRVLLGFRPSDAELENLSNVFEQFVENLFSLPFDLPFSGLRKGINARNKLHLFLEKFILEKLEKSETKDYLDALDILISSANQHDKSMSMLELKEAVVELIFAAYSTTASASTSLILQLLKHPAVLTKLQEELVDAGLSPPPTDGPEYEGLSLSSIMGLNYLDWVIKEVLRLLPPVSGGYRIALKTFELDGCQIPKGWGVMYSIRDTQDMAAAFSSPQNFDPERFSPARQEDAKERFSYLPFGGGVRSCLGKELAKVIIKVLAIELASSCSWELASQSFPQMHTVPIVHPVDGLLVCFRPLAPEDRATEARA</sequence>
<reference evidence="18" key="2">
    <citation type="submission" date="2025-09" db="UniProtKB">
        <authorList>
            <consortium name="Ensembl"/>
        </authorList>
    </citation>
    <scope>IDENTIFICATION</scope>
</reference>
<dbReference type="Gene3D" id="1.10.630.10">
    <property type="entry name" value="Cytochrome P450"/>
    <property type="match status" value="1"/>
</dbReference>
<dbReference type="Ensembl" id="ENSEBUT00000011294.1">
    <property type="protein sequence ID" value="ENSEBUP00000010741.1"/>
    <property type="gene ID" value="ENSEBUG00000006909.1"/>
</dbReference>